<dbReference type="AlphaFoldDB" id="A0A0T5VNK1"/>
<keyword evidence="3" id="KW-1185">Reference proteome</keyword>
<organism evidence="2 3">
    <name type="scientific">Pedobacter ginsenosidimutans</name>
    <dbReference type="NCBI Taxonomy" id="687842"/>
    <lineage>
        <taxon>Bacteria</taxon>
        <taxon>Pseudomonadati</taxon>
        <taxon>Bacteroidota</taxon>
        <taxon>Sphingobacteriia</taxon>
        <taxon>Sphingobacteriales</taxon>
        <taxon>Sphingobacteriaceae</taxon>
        <taxon>Pedobacter</taxon>
    </lineage>
</organism>
<keyword evidence="1" id="KW-0472">Membrane</keyword>
<gene>
    <name evidence="2" type="ORF">ASU31_13900</name>
</gene>
<evidence type="ECO:0000256" key="1">
    <source>
        <dbReference type="SAM" id="Phobius"/>
    </source>
</evidence>
<dbReference type="STRING" id="687842.ASU31_13900"/>
<comment type="caution">
    <text evidence="2">The sequence shown here is derived from an EMBL/GenBank/DDBJ whole genome shotgun (WGS) entry which is preliminary data.</text>
</comment>
<evidence type="ECO:0000313" key="2">
    <source>
        <dbReference type="EMBL" id="KRT15443.1"/>
    </source>
</evidence>
<reference evidence="2 3" key="1">
    <citation type="submission" date="2015-11" db="EMBL/GenBank/DDBJ databases">
        <title>Sequence of Pedobacter ginsenosidimutans.</title>
        <authorList>
            <person name="Carson E."/>
            <person name="Keyser V."/>
            <person name="Newman J."/>
            <person name="Miller J."/>
        </authorList>
    </citation>
    <scope>NUCLEOTIDE SEQUENCE [LARGE SCALE GENOMIC DNA]</scope>
    <source>
        <strain evidence="2 3">KACC 14530</strain>
    </source>
</reference>
<name>A0A0T5VNK1_9SPHI</name>
<protein>
    <submittedName>
        <fullName evidence="2">Uncharacterized protein</fullName>
    </submittedName>
</protein>
<accession>A0A0T5VNK1</accession>
<evidence type="ECO:0000313" key="3">
    <source>
        <dbReference type="Proteomes" id="UP000051950"/>
    </source>
</evidence>
<feature type="transmembrane region" description="Helical" evidence="1">
    <location>
        <begin position="6"/>
        <end position="22"/>
    </location>
</feature>
<dbReference type="Proteomes" id="UP000051950">
    <property type="component" value="Unassembled WGS sequence"/>
</dbReference>
<sequence length="169" mass="19814">MSFVFILPYLFIGLILSSYLLYSIIAKKGITTKFHITALIFGVCLGTISLFSEDYFEKIDWHFRKGQREEIISRIKSGSIIYDANKSVHHLDEFKYALISNGGNDISISTNEKNQVMVEFFINRGFLSHYSAFVYTDDPNEIKRLEKEIQSSYKENNFKITKNWYRLNY</sequence>
<keyword evidence="1" id="KW-0812">Transmembrane</keyword>
<proteinExistence type="predicted"/>
<keyword evidence="1" id="KW-1133">Transmembrane helix</keyword>
<dbReference type="EMBL" id="LMZQ01000009">
    <property type="protein sequence ID" value="KRT15443.1"/>
    <property type="molecule type" value="Genomic_DNA"/>
</dbReference>